<reference evidence="1" key="1">
    <citation type="journal article" date="2023" name="Mol. Phylogenet. Evol.">
        <title>Genome-scale phylogeny and comparative genomics of the fungal order Sordariales.</title>
        <authorList>
            <person name="Hensen N."/>
            <person name="Bonometti L."/>
            <person name="Westerberg I."/>
            <person name="Brannstrom I.O."/>
            <person name="Guillou S."/>
            <person name="Cros-Aarteil S."/>
            <person name="Calhoun S."/>
            <person name="Haridas S."/>
            <person name="Kuo A."/>
            <person name="Mondo S."/>
            <person name="Pangilinan J."/>
            <person name="Riley R."/>
            <person name="LaButti K."/>
            <person name="Andreopoulos B."/>
            <person name="Lipzen A."/>
            <person name="Chen C."/>
            <person name="Yan M."/>
            <person name="Daum C."/>
            <person name="Ng V."/>
            <person name="Clum A."/>
            <person name="Steindorff A."/>
            <person name="Ohm R.A."/>
            <person name="Martin F."/>
            <person name="Silar P."/>
            <person name="Natvig D.O."/>
            <person name="Lalanne C."/>
            <person name="Gautier V."/>
            <person name="Ament-Velasquez S.L."/>
            <person name="Kruys A."/>
            <person name="Hutchinson M.I."/>
            <person name="Powell A.J."/>
            <person name="Barry K."/>
            <person name="Miller A.N."/>
            <person name="Grigoriev I.V."/>
            <person name="Debuchy R."/>
            <person name="Gladieux P."/>
            <person name="Hiltunen Thoren M."/>
            <person name="Johannesson H."/>
        </authorList>
    </citation>
    <scope>NUCLEOTIDE SEQUENCE</scope>
    <source>
        <strain evidence="1">CBS 168.71</strain>
    </source>
</reference>
<evidence type="ECO:0008006" key="3">
    <source>
        <dbReference type="Google" id="ProtNLM"/>
    </source>
</evidence>
<proteinExistence type="predicted"/>
<dbReference type="InterPro" id="IPR011009">
    <property type="entry name" value="Kinase-like_dom_sf"/>
</dbReference>
<name>A0AAE0HHS6_9PEZI</name>
<dbReference type="RefSeq" id="XP_062660210.1">
    <property type="nucleotide sequence ID" value="XM_062803375.1"/>
</dbReference>
<dbReference type="GeneID" id="87840323"/>
<protein>
    <recommendedName>
        <fullName evidence="3">Aminoglycoside phosphotransferase domain-containing protein</fullName>
    </recommendedName>
</protein>
<dbReference type="Proteomes" id="UP001278766">
    <property type="component" value="Unassembled WGS sequence"/>
</dbReference>
<evidence type="ECO:0000313" key="1">
    <source>
        <dbReference type="EMBL" id="KAK3296696.1"/>
    </source>
</evidence>
<organism evidence="1 2">
    <name type="scientific">Chaetomium fimeti</name>
    <dbReference type="NCBI Taxonomy" id="1854472"/>
    <lineage>
        <taxon>Eukaryota</taxon>
        <taxon>Fungi</taxon>
        <taxon>Dikarya</taxon>
        <taxon>Ascomycota</taxon>
        <taxon>Pezizomycotina</taxon>
        <taxon>Sordariomycetes</taxon>
        <taxon>Sordariomycetidae</taxon>
        <taxon>Sordariales</taxon>
        <taxon>Chaetomiaceae</taxon>
        <taxon>Chaetomium</taxon>
    </lineage>
</organism>
<sequence length="277" mass="30216">MRRQYNPQGVGRGLPLLPLGTPLRETHDVLTVVRPTKFHVPPVIYHTSRHGWECTIIGQVQGRALEFAIMDVAGGGVGWIEDSTSPVHVAEVTRICTRVADQVVDAVVEMSQCTESKVCGLDRKASPDPHFANIGTAGDEVLSLEEVARNCKDAGMDPCDTVLGPGNLSAENIMLDKDGNFVGFSGLLWAGYAPRSWVQLGMIDPSDSSAADLRAYTCALPGPRGVKPGPGDSILLLWQKILSEKLASKGFPKLDAYRLRWLRRQKTVTDDLERTEE</sequence>
<evidence type="ECO:0000313" key="2">
    <source>
        <dbReference type="Proteomes" id="UP001278766"/>
    </source>
</evidence>
<dbReference type="SUPFAM" id="SSF56112">
    <property type="entry name" value="Protein kinase-like (PK-like)"/>
    <property type="match status" value="1"/>
</dbReference>
<reference evidence="1" key="2">
    <citation type="submission" date="2023-06" db="EMBL/GenBank/DDBJ databases">
        <authorList>
            <consortium name="Lawrence Berkeley National Laboratory"/>
            <person name="Haridas S."/>
            <person name="Hensen N."/>
            <person name="Bonometti L."/>
            <person name="Westerberg I."/>
            <person name="Brannstrom I.O."/>
            <person name="Guillou S."/>
            <person name="Cros-Aarteil S."/>
            <person name="Calhoun S."/>
            <person name="Kuo A."/>
            <person name="Mondo S."/>
            <person name="Pangilinan J."/>
            <person name="Riley R."/>
            <person name="Labutti K."/>
            <person name="Andreopoulos B."/>
            <person name="Lipzen A."/>
            <person name="Chen C."/>
            <person name="Yanf M."/>
            <person name="Daum C."/>
            <person name="Ng V."/>
            <person name="Clum A."/>
            <person name="Steindorff A."/>
            <person name="Ohm R."/>
            <person name="Martin F."/>
            <person name="Silar P."/>
            <person name="Natvig D."/>
            <person name="Lalanne C."/>
            <person name="Gautier V."/>
            <person name="Ament-Velasquez S.L."/>
            <person name="Kruys A."/>
            <person name="Hutchinson M.I."/>
            <person name="Powell A.J."/>
            <person name="Barry K."/>
            <person name="Miller A.N."/>
            <person name="Grigoriev I.V."/>
            <person name="Debuchy R."/>
            <person name="Gladieux P."/>
            <person name="Thoren M.H."/>
            <person name="Johannesson H."/>
        </authorList>
    </citation>
    <scope>NUCLEOTIDE SEQUENCE</scope>
    <source>
        <strain evidence="1">CBS 168.71</strain>
    </source>
</reference>
<accession>A0AAE0HHS6</accession>
<comment type="caution">
    <text evidence="1">The sequence shown here is derived from an EMBL/GenBank/DDBJ whole genome shotgun (WGS) entry which is preliminary data.</text>
</comment>
<dbReference type="EMBL" id="JAUEPN010000003">
    <property type="protein sequence ID" value="KAK3296696.1"/>
    <property type="molecule type" value="Genomic_DNA"/>
</dbReference>
<gene>
    <name evidence="1" type="ORF">B0H64DRAFT_390098</name>
</gene>
<keyword evidence="2" id="KW-1185">Reference proteome</keyword>
<dbReference type="AlphaFoldDB" id="A0AAE0HHS6"/>